<evidence type="ECO:0000256" key="2">
    <source>
        <dbReference type="ARBA" id="ARBA00023015"/>
    </source>
</evidence>
<comment type="caution">
    <text evidence="6">The sequence shown here is derived from an EMBL/GenBank/DDBJ whole genome shotgun (WGS) entry which is preliminary data.</text>
</comment>
<dbReference type="EMBL" id="JBBMFJ010000011">
    <property type="protein sequence ID" value="MEQ2562923.1"/>
    <property type="molecule type" value="Genomic_DNA"/>
</dbReference>
<keyword evidence="7" id="KW-1185">Reference proteome</keyword>
<proteinExistence type="inferred from homology"/>
<dbReference type="InterPro" id="IPR036388">
    <property type="entry name" value="WH-like_DNA-bd_sf"/>
</dbReference>
<accession>A0ABV1HKS2</accession>
<protein>
    <submittedName>
        <fullName evidence="6">LysR family transcriptional regulator</fullName>
    </submittedName>
</protein>
<dbReference type="RefSeq" id="WP_349229148.1">
    <property type="nucleotide sequence ID" value="NZ_JBBMFJ010000011.1"/>
</dbReference>
<keyword evidence="4" id="KW-0804">Transcription</keyword>
<gene>
    <name evidence="6" type="ORF">WMO41_07065</name>
</gene>
<dbReference type="CDD" id="cd05466">
    <property type="entry name" value="PBP2_LTTR_substrate"/>
    <property type="match status" value="1"/>
</dbReference>
<evidence type="ECO:0000256" key="3">
    <source>
        <dbReference type="ARBA" id="ARBA00023125"/>
    </source>
</evidence>
<evidence type="ECO:0000313" key="7">
    <source>
        <dbReference type="Proteomes" id="UP001437460"/>
    </source>
</evidence>
<feature type="domain" description="HTH lysR-type" evidence="5">
    <location>
        <begin position="1"/>
        <end position="58"/>
    </location>
</feature>
<evidence type="ECO:0000259" key="5">
    <source>
        <dbReference type="PROSITE" id="PS50931"/>
    </source>
</evidence>
<reference evidence="6 7" key="1">
    <citation type="submission" date="2024-03" db="EMBL/GenBank/DDBJ databases">
        <title>Human intestinal bacterial collection.</title>
        <authorList>
            <person name="Pauvert C."/>
            <person name="Hitch T.C.A."/>
            <person name="Clavel T."/>
        </authorList>
    </citation>
    <scope>NUCLEOTIDE SEQUENCE [LARGE SCALE GENOMIC DNA]</scope>
    <source>
        <strain evidence="6 7">CLA-AP-H27</strain>
    </source>
</reference>
<dbReference type="Gene3D" id="3.40.190.290">
    <property type="match status" value="1"/>
</dbReference>
<name>A0ABV1HKS2_9FIRM</name>
<dbReference type="SUPFAM" id="SSF53850">
    <property type="entry name" value="Periplasmic binding protein-like II"/>
    <property type="match status" value="1"/>
</dbReference>
<dbReference type="PROSITE" id="PS50931">
    <property type="entry name" value="HTH_LYSR"/>
    <property type="match status" value="1"/>
</dbReference>
<organism evidence="6 7">
    <name type="scientific">Ventrimonas faecis</name>
    <dbReference type="NCBI Taxonomy" id="3133170"/>
    <lineage>
        <taxon>Bacteria</taxon>
        <taxon>Bacillati</taxon>
        <taxon>Bacillota</taxon>
        <taxon>Clostridia</taxon>
        <taxon>Lachnospirales</taxon>
        <taxon>Lachnospiraceae</taxon>
        <taxon>Ventrimonas</taxon>
    </lineage>
</organism>
<comment type="similarity">
    <text evidence="1">Belongs to the LysR transcriptional regulatory family.</text>
</comment>
<dbReference type="InterPro" id="IPR036390">
    <property type="entry name" value="WH_DNA-bd_sf"/>
</dbReference>
<keyword evidence="3" id="KW-0238">DNA-binding</keyword>
<dbReference type="Proteomes" id="UP001437460">
    <property type="component" value="Unassembled WGS sequence"/>
</dbReference>
<dbReference type="InterPro" id="IPR005119">
    <property type="entry name" value="LysR_subst-bd"/>
</dbReference>
<evidence type="ECO:0000256" key="4">
    <source>
        <dbReference type="ARBA" id="ARBA00023163"/>
    </source>
</evidence>
<dbReference type="PANTHER" id="PTHR30419">
    <property type="entry name" value="HTH-TYPE TRANSCRIPTIONAL REGULATOR YBHD"/>
    <property type="match status" value="1"/>
</dbReference>
<keyword evidence="2" id="KW-0805">Transcription regulation</keyword>
<dbReference type="Pfam" id="PF00126">
    <property type="entry name" value="HTH_1"/>
    <property type="match status" value="1"/>
</dbReference>
<dbReference type="InterPro" id="IPR000847">
    <property type="entry name" value="LysR_HTH_N"/>
</dbReference>
<dbReference type="Pfam" id="PF03466">
    <property type="entry name" value="LysR_substrate"/>
    <property type="match status" value="1"/>
</dbReference>
<evidence type="ECO:0000313" key="6">
    <source>
        <dbReference type="EMBL" id="MEQ2562923.1"/>
    </source>
</evidence>
<evidence type="ECO:0000256" key="1">
    <source>
        <dbReference type="ARBA" id="ARBA00009437"/>
    </source>
</evidence>
<dbReference type="PRINTS" id="PR00039">
    <property type="entry name" value="HTHLYSR"/>
</dbReference>
<sequence>MDFREMLYITTVADCRSITAAARKLYISQPSLSHIVSKVEQDVGVKLFDRGTSPLTITYAGEKYVETARKILLMSDNLRKELIDAGLGEKGRIVFGMPTERAGYMLPAVIPEFKNQYPGIELQVMEAKSDELLKALLRDDISFYVIPRGQGDLPVGLKAEAIYRERLLLVAEKNMIREDMFLETEKDIHPADHSGIKGCLNLNAMKDLPFIMLKKGHAIRKKTDLVLRQYGIDPKIMIELSSCISAVQLAAAGLGVAIVPQRAVDALGGMARFCCYDFSVTPEFWSVNAVYKEDMYLGRAERYLIDLMKQKFIREASSAAPVPWQ</sequence>
<dbReference type="InterPro" id="IPR050950">
    <property type="entry name" value="HTH-type_LysR_regulators"/>
</dbReference>
<dbReference type="Gene3D" id="1.10.10.10">
    <property type="entry name" value="Winged helix-like DNA-binding domain superfamily/Winged helix DNA-binding domain"/>
    <property type="match status" value="1"/>
</dbReference>
<dbReference type="SUPFAM" id="SSF46785">
    <property type="entry name" value="Winged helix' DNA-binding domain"/>
    <property type="match status" value="1"/>
</dbReference>